<reference evidence="1 2" key="1">
    <citation type="submission" date="2018-02" db="EMBL/GenBank/DDBJ databases">
        <title>Novel Leptospira species isolated from soil and water in Japan.</title>
        <authorList>
            <person name="Nakao R."/>
            <person name="Masuzawa T."/>
        </authorList>
    </citation>
    <scope>NUCLEOTIDE SEQUENCE [LARGE SCALE GENOMIC DNA]</scope>
    <source>
        <strain evidence="1 2">YH101</strain>
    </source>
</reference>
<dbReference type="AlphaFoldDB" id="A0A2P2DXK5"/>
<comment type="caution">
    <text evidence="1">The sequence shown here is derived from an EMBL/GenBank/DDBJ whole genome shotgun (WGS) entry which is preliminary data.</text>
</comment>
<dbReference type="EMBL" id="BFBB01000003">
    <property type="protein sequence ID" value="GBF49310.1"/>
    <property type="molecule type" value="Genomic_DNA"/>
</dbReference>
<sequence length="60" mass="7070">MDTFLTTHGITLFFYDEISVHSEFHKYGLVECKEIQEPKITSENKPPEIFYYIICQKVPA</sequence>
<protein>
    <submittedName>
        <fullName evidence="1">Tellurite resistance protein TehB</fullName>
    </submittedName>
</protein>
<evidence type="ECO:0000313" key="1">
    <source>
        <dbReference type="EMBL" id="GBF49310.1"/>
    </source>
</evidence>
<dbReference type="Proteomes" id="UP000245133">
    <property type="component" value="Unassembled WGS sequence"/>
</dbReference>
<name>A0A2P2DXK5_9LEPT</name>
<evidence type="ECO:0000313" key="2">
    <source>
        <dbReference type="Proteomes" id="UP000245133"/>
    </source>
</evidence>
<keyword evidence="2" id="KW-1185">Reference proteome</keyword>
<accession>A0A2P2DXK5</accession>
<proteinExistence type="predicted"/>
<organism evidence="1 2">
    <name type="scientific">Leptospira ryugenii</name>
    <dbReference type="NCBI Taxonomy" id="1917863"/>
    <lineage>
        <taxon>Bacteria</taxon>
        <taxon>Pseudomonadati</taxon>
        <taxon>Spirochaetota</taxon>
        <taxon>Spirochaetia</taxon>
        <taxon>Leptospirales</taxon>
        <taxon>Leptospiraceae</taxon>
        <taxon>Leptospira</taxon>
    </lineage>
</organism>
<gene>
    <name evidence="1" type="ORF">LPTSP4_08210</name>
</gene>